<dbReference type="EMBL" id="WNZZ01000012">
    <property type="protein sequence ID" value="MUG24107.1"/>
    <property type="molecule type" value="Genomic_DNA"/>
</dbReference>
<evidence type="ECO:0000259" key="9">
    <source>
        <dbReference type="Pfam" id="PF01571"/>
    </source>
</evidence>
<dbReference type="Proteomes" id="UP000442469">
    <property type="component" value="Unassembled WGS sequence"/>
</dbReference>
<evidence type="ECO:0000256" key="6">
    <source>
        <dbReference type="ARBA" id="ARBA00047665"/>
    </source>
</evidence>
<dbReference type="InterPro" id="IPR006223">
    <property type="entry name" value="GcvT"/>
</dbReference>
<evidence type="ECO:0000256" key="7">
    <source>
        <dbReference type="HAMAP-Rule" id="MF_00259"/>
    </source>
</evidence>
<comment type="function">
    <text evidence="7">The glycine cleavage system catalyzes the degradation of glycine.</text>
</comment>
<dbReference type="SUPFAM" id="SSF101790">
    <property type="entry name" value="Aminomethyltransferase beta-barrel domain"/>
    <property type="match status" value="1"/>
</dbReference>
<evidence type="ECO:0000259" key="10">
    <source>
        <dbReference type="Pfam" id="PF08669"/>
    </source>
</evidence>
<evidence type="ECO:0000256" key="8">
    <source>
        <dbReference type="PIRSR" id="PIRSR006487-1"/>
    </source>
</evidence>
<dbReference type="NCBIfam" id="TIGR00528">
    <property type="entry name" value="gcvT"/>
    <property type="match status" value="1"/>
</dbReference>
<name>A0A6N8EVN2_PAEMA</name>
<dbReference type="GO" id="GO:0008168">
    <property type="term" value="F:methyltransferase activity"/>
    <property type="evidence" value="ECO:0007669"/>
    <property type="project" value="UniProtKB-KW"/>
</dbReference>
<keyword evidence="4 7" id="KW-0808">Transferase</keyword>
<dbReference type="EC" id="2.1.2.10" evidence="2 7"/>
<feature type="binding site" evidence="8">
    <location>
        <position position="206"/>
    </location>
    <ligand>
        <name>substrate</name>
    </ligand>
</feature>
<evidence type="ECO:0000256" key="3">
    <source>
        <dbReference type="ARBA" id="ARBA00022576"/>
    </source>
</evidence>
<feature type="domain" description="Aminomethyltransferase C-terminal" evidence="10">
    <location>
        <begin position="292"/>
        <end position="371"/>
    </location>
</feature>
<dbReference type="InterPro" id="IPR006222">
    <property type="entry name" value="GCVT_N"/>
</dbReference>
<dbReference type="GO" id="GO:0005829">
    <property type="term" value="C:cytosol"/>
    <property type="evidence" value="ECO:0007669"/>
    <property type="project" value="TreeGrafter"/>
</dbReference>
<dbReference type="AlphaFoldDB" id="A0A6N8EVN2"/>
<dbReference type="InterPro" id="IPR027266">
    <property type="entry name" value="TrmE/GcvT-like"/>
</dbReference>
<evidence type="ECO:0000256" key="4">
    <source>
        <dbReference type="ARBA" id="ARBA00022679"/>
    </source>
</evidence>
<sequence length="379" mass="41237">MSEPVEPLLQRTPLYSCYSRYEGVRCIDFGGWELPVQFSGIQKEHEAVRERAGLFDVSHMGEFYAEGPGAESFLQRMTTNDVSLLGPGKAQYTLLCYPDGGVVDDLLVYKRDEGKYMLVVNAANIAKDWEWLCRHLPAEGVSLRNVSAATALLALQGPLAASILSPLCEGYDPSVLRPFTFKPAARVCGIKTLLSRTGYTGEDGYELYVAAEDAPVLWDALMRAAEPRGLVPAGLGARDTLRFEAGLPLYGQELSPSISPLEAGLGRFVKWDSGPFIGREALLRQHEEGVPRRLAGLEMIDRGIPRAHYPVFAPGTEDPIGEVTTGTQSPTLKKNLGLALIAGAHAAAGTVLEVEIRGKRLKAKVVPLPFYRRNASAKP</sequence>
<dbReference type="InterPro" id="IPR028896">
    <property type="entry name" value="GcvT/YgfZ/DmdA"/>
</dbReference>
<dbReference type="Gene3D" id="2.40.30.110">
    <property type="entry name" value="Aminomethyltransferase beta-barrel domains"/>
    <property type="match status" value="1"/>
</dbReference>
<dbReference type="PANTHER" id="PTHR43757">
    <property type="entry name" value="AMINOMETHYLTRANSFERASE"/>
    <property type="match status" value="1"/>
</dbReference>
<evidence type="ECO:0000313" key="12">
    <source>
        <dbReference type="Proteomes" id="UP000442469"/>
    </source>
</evidence>
<dbReference type="Gene3D" id="4.10.1250.10">
    <property type="entry name" value="Aminomethyltransferase fragment"/>
    <property type="match status" value="1"/>
</dbReference>
<evidence type="ECO:0000256" key="2">
    <source>
        <dbReference type="ARBA" id="ARBA00012616"/>
    </source>
</evidence>
<dbReference type="FunFam" id="2.40.30.110:FF:000003">
    <property type="entry name" value="Aminomethyltransferase"/>
    <property type="match status" value="1"/>
</dbReference>
<dbReference type="Gene3D" id="3.30.70.1400">
    <property type="entry name" value="Aminomethyltransferase beta-barrel domains"/>
    <property type="match status" value="1"/>
</dbReference>
<dbReference type="InterPro" id="IPR029043">
    <property type="entry name" value="GcvT/YgfZ_C"/>
</dbReference>
<comment type="subunit">
    <text evidence="7">The glycine cleavage system is composed of four proteins: P, T, L and H.</text>
</comment>
<evidence type="ECO:0000256" key="5">
    <source>
        <dbReference type="ARBA" id="ARBA00031395"/>
    </source>
</evidence>
<dbReference type="GO" id="GO:0008483">
    <property type="term" value="F:transaminase activity"/>
    <property type="evidence" value="ECO:0007669"/>
    <property type="project" value="UniProtKB-KW"/>
</dbReference>
<dbReference type="RefSeq" id="WP_036623787.1">
    <property type="nucleotide sequence ID" value="NZ_BGML01000008.1"/>
</dbReference>
<dbReference type="GO" id="GO:0005960">
    <property type="term" value="C:glycine cleavage complex"/>
    <property type="evidence" value="ECO:0007669"/>
    <property type="project" value="InterPro"/>
</dbReference>
<dbReference type="PIRSF" id="PIRSF006487">
    <property type="entry name" value="GcvT"/>
    <property type="match status" value="1"/>
</dbReference>
<dbReference type="PANTHER" id="PTHR43757:SF2">
    <property type="entry name" value="AMINOMETHYLTRANSFERASE, MITOCHONDRIAL"/>
    <property type="match status" value="1"/>
</dbReference>
<gene>
    <name evidence="7 11" type="primary">gcvT</name>
    <name evidence="11" type="ORF">GNQ08_17105</name>
</gene>
<dbReference type="SUPFAM" id="SSF103025">
    <property type="entry name" value="Folate-binding domain"/>
    <property type="match status" value="1"/>
</dbReference>
<evidence type="ECO:0000313" key="11">
    <source>
        <dbReference type="EMBL" id="MUG24107.1"/>
    </source>
</evidence>
<dbReference type="GO" id="GO:0032259">
    <property type="term" value="P:methylation"/>
    <property type="evidence" value="ECO:0007669"/>
    <property type="project" value="UniProtKB-KW"/>
</dbReference>
<comment type="similarity">
    <text evidence="1 7">Belongs to the GcvT family.</text>
</comment>
<comment type="caution">
    <text evidence="11">The sequence shown here is derived from an EMBL/GenBank/DDBJ whole genome shotgun (WGS) entry which is preliminary data.</text>
</comment>
<keyword evidence="3 7" id="KW-0032">Aminotransferase</keyword>
<dbReference type="HAMAP" id="MF_00259">
    <property type="entry name" value="GcvT"/>
    <property type="match status" value="1"/>
</dbReference>
<dbReference type="FunFam" id="3.30.70.1400:FF:000001">
    <property type="entry name" value="Aminomethyltransferase"/>
    <property type="match status" value="1"/>
</dbReference>
<dbReference type="InterPro" id="IPR022903">
    <property type="entry name" value="GcvT_bac"/>
</dbReference>
<protein>
    <recommendedName>
        <fullName evidence="2 7">Aminomethyltransferase</fullName>
        <ecNumber evidence="2 7">2.1.2.10</ecNumber>
    </recommendedName>
    <alternativeName>
        <fullName evidence="5 7">Glycine cleavage system T protein</fullName>
    </alternativeName>
</protein>
<dbReference type="GO" id="GO:0004047">
    <property type="term" value="F:aminomethyltransferase activity"/>
    <property type="evidence" value="ECO:0007669"/>
    <property type="project" value="UniProtKB-UniRule"/>
</dbReference>
<dbReference type="FunFam" id="4.10.1250.10:FF:000001">
    <property type="entry name" value="Aminomethyltransferase"/>
    <property type="match status" value="1"/>
</dbReference>
<dbReference type="InterPro" id="IPR013977">
    <property type="entry name" value="GcvT_C"/>
</dbReference>
<organism evidence="11 12">
    <name type="scientific">Paenibacillus macerans</name>
    <name type="common">Bacillus macerans</name>
    <dbReference type="NCBI Taxonomy" id="44252"/>
    <lineage>
        <taxon>Bacteria</taxon>
        <taxon>Bacillati</taxon>
        <taxon>Bacillota</taxon>
        <taxon>Bacilli</taxon>
        <taxon>Bacillales</taxon>
        <taxon>Paenibacillaceae</taxon>
        <taxon>Paenibacillus</taxon>
    </lineage>
</organism>
<dbReference type="Pfam" id="PF08669">
    <property type="entry name" value="GCV_T_C"/>
    <property type="match status" value="1"/>
</dbReference>
<comment type="catalytic activity">
    <reaction evidence="6 7">
        <text>N(6)-[(R)-S(8)-aminomethyldihydrolipoyl]-L-lysyl-[protein] + (6S)-5,6,7,8-tetrahydrofolate = N(6)-[(R)-dihydrolipoyl]-L-lysyl-[protein] + (6R)-5,10-methylene-5,6,7,8-tetrahydrofolate + NH4(+)</text>
        <dbReference type="Rhea" id="RHEA:16945"/>
        <dbReference type="Rhea" id="RHEA-COMP:10475"/>
        <dbReference type="Rhea" id="RHEA-COMP:10492"/>
        <dbReference type="ChEBI" id="CHEBI:15636"/>
        <dbReference type="ChEBI" id="CHEBI:28938"/>
        <dbReference type="ChEBI" id="CHEBI:57453"/>
        <dbReference type="ChEBI" id="CHEBI:83100"/>
        <dbReference type="ChEBI" id="CHEBI:83143"/>
        <dbReference type="EC" id="2.1.2.10"/>
    </reaction>
</comment>
<dbReference type="GO" id="GO:0019464">
    <property type="term" value="P:glycine decarboxylation via glycine cleavage system"/>
    <property type="evidence" value="ECO:0007669"/>
    <property type="project" value="UniProtKB-UniRule"/>
</dbReference>
<accession>A0A6N8EVN2</accession>
<dbReference type="NCBIfam" id="NF001567">
    <property type="entry name" value="PRK00389.1"/>
    <property type="match status" value="1"/>
</dbReference>
<evidence type="ECO:0000256" key="1">
    <source>
        <dbReference type="ARBA" id="ARBA00008609"/>
    </source>
</evidence>
<reference evidence="11 12" key="1">
    <citation type="submission" date="2019-11" db="EMBL/GenBank/DDBJ databases">
        <title>Draft genome sequences of five Paenibacillus species of dairy origin.</title>
        <authorList>
            <person name="Olajide A.M."/>
            <person name="Chen S."/>
            <person name="Lapointe G."/>
        </authorList>
    </citation>
    <scope>NUCLEOTIDE SEQUENCE [LARGE SCALE GENOMIC DNA]</scope>
    <source>
        <strain evidence="11 12">3CT49</strain>
    </source>
</reference>
<dbReference type="GeneID" id="77007800"/>
<dbReference type="Gene3D" id="3.30.1360.120">
    <property type="entry name" value="Probable tRNA modification gtpase trme, domain 1"/>
    <property type="match status" value="1"/>
</dbReference>
<dbReference type="OrthoDB" id="9774591at2"/>
<keyword evidence="11" id="KW-0489">Methyltransferase</keyword>
<feature type="domain" description="GCVT N-terminal" evidence="9">
    <location>
        <begin position="22"/>
        <end position="272"/>
    </location>
</feature>
<proteinExistence type="inferred from homology"/>
<dbReference type="Pfam" id="PF01571">
    <property type="entry name" value="GCV_T"/>
    <property type="match status" value="1"/>
</dbReference>